<protein>
    <submittedName>
        <fullName evidence="2">Uncharacterized protein</fullName>
    </submittedName>
</protein>
<feature type="region of interest" description="Disordered" evidence="1">
    <location>
        <begin position="35"/>
        <end position="60"/>
    </location>
</feature>
<dbReference type="Proteomes" id="UP000218231">
    <property type="component" value="Unassembled WGS sequence"/>
</dbReference>
<accession>A0A2A2K0J0</accession>
<gene>
    <name evidence="2" type="ORF">WR25_05778</name>
</gene>
<sequence length="84" mass="9030">MRNGVLCAAVEANNSRGYRSNSACLAMTYTELPRKSKSVSGRSGKIRHHNSTDSCKNDGSRTDLLQAIHPATAPANILGSPRFL</sequence>
<proteinExistence type="predicted"/>
<keyword evidence="3" id="KW-1185">Reference proteome</keyword>
<name>A0A2A2K0J0_9BILA</name>
<dbReference type="AlphaFoldDB" id="A0A2A2K0J0"/>
<evidence type="ECO:0000256" key="1">
    <source>
        <dbReference type="SAM" id="MobiDB-lite"/>
    </source>
</evidence>
<evidence type="ECO:0000313" key="3">
    <source>
        <dbReference type="Proteomes" id="UP000218231"/>
    </source>
</evidence>
<dbReference type="EMBL" id="LIAE01009931">
    <property type="protein sequence ID" value="PAV67402.1"/>
    <property type="molecule type" value="Genomic_DNA"/>
</dbReference>
<comment type="caution">
    <text evidence="2">The sequence shown here is derived from an EMBL/GenBank/DDBJ whole genome shotgun (WGS) entry which is preliminary data.</text>
</comment>
<reference evidence="2 3" key="1">
    <citation type="journal article" date="2017" name="Curr. Biol.">
        <title>Genome architecture and evolution of a unichromosomal asexual nematode.</title>
        <authorList>
            <person name="Fradin H."/>
            <person name="Zegar C."/>
            <person name="Gutwein M."/>
            <person name="Lucas J."/>
            <person name="Kovtun M."/>
            <person name="Corcoran D."/>
            <person name="Baugh L.R."/>
            <person name="Kiontke K."/>
            <person name="Gunsalus K."/>
            <person name="Fitch D.H."/>
            <person name="Piano F."/>
        </authorList>
    </citation>
    <scope>NUCLEOTIDE SEQUENCE [LARGE SCALE GENOMIC DNA]</scope>
    <source>
        <strain evidence="2">PF1309</strain>
    </source>
</reference>
<evidence type="ECO:0000313" key="2">
    <source>
        <dbReference type="EMBL" id="PAV67402.1"/>
    </source>
</evidence>
<organism evidence="2 3">
    <name type="scientific">Diploscapter pachys</name>
    <dbReference type="NCBI Taxonomy" id="2018661"/>
    <lineage>
        <taxon>Eukaryota</taxon>
        <taxon>Metazoa</taxon>
        <taxon>Ecdysozoa</taxon>
        <taxon>Nematoda</taxon>
        <taxon>Chromadorea</taxon>
        <taxon>Rhabditida</taxon>
        <taxon>Rhabditina</taxon>
        <taxon>Rhabditomorpha</taxon>
        <taxon>Rhabditoidea</taxon>
        <taxon>Rhabditidae</taxon>
        <taxon>Diploscapter</taxon>
    </lineage>
</organism>